<accession>X1G457</accession>
<keyword evidence="1" id="KW-1133">Transmembrane helix</keyword>
<keyword evidence="1" id="KW-0472">Membrane</keyword>
<evidence type="ECO:0000313" key="2">
    <source>
        <dbReference type="EMBL" id="GAH51997.1"/>
    </source>
</evidence>
<dbReference type="EMBL" id="BARU01015451">
    <property type="protein sequence ID" value="GAH51997.1"/>
    <property type="molecule type" value="Genomic_DNA"/>
</dbReference>
<sequence>HGILTKDKDFESVPEIRVWQRPGIAGRVVTVFEKGSLSFFIVCGILPTLLRAFYEVIIGVLAAFWYVITQIAALVAMFINMGISALQRLPSWLLIAVLS</sequence>
<feature type="non-terminal residue" evidence="2">
    <location>
        <position position="1"/>
    </location>
</feature>
<feature type="non-terminal residue" evidence="2">
    <location>
        <position position="99"/>
    </location>
</feature>
<feature type="transmembrane region" description="Helical" evidence="1">
    <location>
        <begin position="56"/>
        <end position="79"/>
    </location>
</feature>
<feature type="transmembrane region" description="Helical" evidence="1">
    <location>
        <begin position="31"/>
        <end position="50"/>
    </location>
</feature>
<gene>
    <name evidence="2" type="ORF">S03H2_26553</name>
</gene>
<proteinExistence type="predicted"/>
<dbReference type="AlphaFoldDB" id="X1G457"/>
<evidence type="ECO:0000256" key="1">
    <source>
        <dbReference type="SAM" id="Phobius"/>
    </source>
</evidence>
<organism evidence="2">
    <name type="scientific">marine sediment metagenome</name>
    <dbReference type="NCBI Taxonomy" id="412755"/>
    <lineage>
        <taxon>unclassified sequences</taxon>
        <taxon>metagenomes</taxon>
        <taxon>ecological metagenomes</taxon>
    </lineage>
</organism>
<protein>
    <submittedName>
        <fullName evidence="2">Uncharacterized protein</fullName>
    </submittedName>
</protein>
<name>X1G457_9ZZZZ</name>
<keyword evidence="1" id="KW-0812">Transmembrane</keyword>
<comment type="caution">
    <text evidence="2">The sequence shown here is derived from an EMBL/GenBank/DDBJ whole genome shotgun (WGS) entry which is preliminary data.</text>
</comment>
<reference evidence="2" key="1">
    <citation type="journal article" date="2014" name="Front. Microbiol.">
        <title>High frequency of phylogenetically diverse reductive dehalogenase-homologous genes in deep subseafloor sedimentary metagenomes.</title>
        <authorList>
            <person name="Kawai M."/>
            <person name="Futagami T."/>
            <person name="Toyoda A."/>
            <person name="Takaki Y."/>
            <person name="Nishi S."/>
            <person name="Hori S."/>
            <person name="Arai W."/>
            <person name="Tsubouchi T."/>
            <person name="Morono Y."/>
            <person name="Uchiyama I."/>
            <person name="Ito T."/>
            <person name="Fujiyama A."/>
            <person name="Inagaki F."/>
            <person name="Takami H."/>
        </authorList>
    </citation>
    <scope>NUCLEOTIDE SEQUENCE</scope>
    <source>
        <strain evidence="2">Expedition CK06-06</strain>
    </source>
</reference>